<keyword evidence="2" id="KW-1185">Reference proteome</keyword>
<proteinExistence type="predicted"/>
<dbReference type="Proteomes" id="UP000324133">
    <property type="component" value="Unassembled WGS sequence"/>
</dbReference>
<reference evidence="1 2" key="1">
    <citation type="submission" date="2019-07" db="EMBL/GenBank/DDBJ databases">
        <title>Rufibacter sp. nov., isolated from lake sediment.</title>
        <authorList>
            <person name="Qu J.-H."/>
        </authorList>
    </citation>
    <scope>NUCLEOTIDE SEQUENCE [LARGE SCALE GENOMIC DNA]</scope>
    <source>
        <strain evidence="1 2">NBS58-1</strain>
    </source>
</reference>
<dbReference type="OrthoDB" id="1351044at2"/>
<dbReference type="AlphaFoldDB" id="A0A5B6TIZ6"/>
<accession>A0A5B6TIZ6</accession>
<comment type="caution">
    <text evidence="1">The sequence shown here is derived from an EMBL/GenBank/DDBJ whole genome shotgun (WGS) entry which is preliminary data.</text>
</comment>
<protein>
    <submittedName>
        <fullName evidence="1">Uncharacterized protein</fullName>
    </submittedName>
</protein>
<name>A0A5B6TIZ6_9BACT</name>
<evidence type="ECO:0000313" key="2">
    <source>
        <dbReference type="Proteomes" id="UP000324133"/>
    </source>
</evidence>
<gene>
    <name evidence="1" type="ORF">FOA19_17160</name>
</gene>
<organism evidence="1 2">
    <name type="scientific">Rufibacter hautae</name>
    <dbReference type="NCBI Taxonomy" id="2595005"/>
    <lineage>
        <taxon>Bacteria</taxon>
        <taxon>Pseudomonadati</taxon>
        <taxon>Bacteroidota</taxon>
        <taxon>Cytophagia</taxon>
        <taxon>Cytophagales</taxon>
        <taxon>Hymenobacteraceae</taxon>
        <taxon>Rufibacter</taxon>
    </lineage>
</organism>
<sequence>MQDAPIVVQENTAEASVAEVSAPVIATSAVKDNKSAPEAESEFVEGENGDYEEYATYYVTIADTGMSYYPLREKMMALSQALPLPIDTMGRYYDTKKSLIVLPENDEDDLFAGDYFPRRGPDVHLSLEYLDLYQKKAGKKTIALVSGIYEKKTSADSALQVLKSAAGGAFVVKTEMYIGCIH</sequence>
<evidence type="ECO:0000313" key="1">
    <source>
        <dbReference type="EMBL" id="KAA3436132.1"/>
    </source>
</evidence>
<dbReference type="RefSeq" id="WP_149092091.1">
    <property type="nucleotide sequence ID" value="NZ_VKKY01000003.1"/>
</dbReference>
<dbReference type="EMBL" id="VKKY01000003">
    <property type="protein sequence ID" value="KAA3436132.1"/>
    <property type="molecule type" value="Genomic_DNA"/>
</dbReference>